<dbReference type="AlphaFoldDB" id="A0A3N2QBY7"/>
<name>A0A3N2QBY7_9BACT</name>
<reference evidence="1 2" key="1">
    <citation type="submission" date="2018-09" db="EMBL/GenBank/DDBJ databases">
        <title>Comparative Genomics of Wolbachia-Cardinium Dual Endosymbiosis in a Plant-Parasitic Nematode.</title>
        <authorList>
            <person name="Brown A.M.V."/>
            <person name="Wasala S.K."/>
            <person name="Howe D.K."/>
            <person name="Peetz A.B."/>
            <person name="Zasada I.A."/>
            <person name="Denver D.R."/>
        </authorList>
    </citation>
    <scope>NUCLEOTIDE SEQUENCE [LARGE SCALE GENOMIC DNA]</scope>
    <source>
        <strain evidence="1 2">Pp_1</strain>
    </source>
</reference>
<evidence type="ECO:0000313" key="1">
    <source>
        <dbReference type="EMBL" id="ROT47328.1"/>
    </source>
</evidence>
<organism evidence="1 2">
    <name type="scientific">Candidatus Cardinium hertigii</name>
    <dbReference type="NCBI Taxonomy" id="247481"/>
    <lineage>
        <taxon>Bacteria</taxon>
        <taxon>Pseudomonadati</taxon>
        <taxon>Bacteroidota</taxon>
        <taxon>Cytophagia</taxon>
        <taxon>Cytophagales</taxon>
        <taxon>Amoebophilaceae</taxon>
        <taxon>Candidatus Cardinium</taxon>
    </lineage>
</organism>
<accession>A0A3N2QBY7</accession>
<dbReference type="Proteomes" id="UP000270927">
    <property type="component" value="Unassembled WGS sequence"/>
</dbReference>
<dbReference type="RefSeq" id="WP_123662839.1">
    <property type="nucleotide sequence ID" value="NZ_RARA01000024.1"/>
</dbReference>
<evidence type="ECO:0000313" key="2">
    <source>
        <dbReference type="Proteomes" id="UP000270927"/>
    </source>
</evidence>
<dbReference type="EMBL" id="RARA01000024">
    <property type="protein sequence ID" value="ROT47328.1"/>
    <property type="molecule type" value="Genomic_DNA"/>
</dbReference>
<gene>
    <name evidence="1" type="ORF">EDM02_02715</name>
</gene>
<comment type="caution">
    <text evidence="1">The sequence shown here is derived from an EMBL/GenBank/DDBJ whole genome shotgun (WGS) entry which is preliminary data.</text>
</comment>
<dbReference type="OrthoDB" id="981482at2"/>
<sequence length="169" mass="19153">MTKILKGIVVFIITVLFGNHEPAFSTEPIDHLDQQNNSIATNEPSTLHFGIKGWGKLYIRYLTNKMGNPLDNIVLGPEYAIGSFIEWHPIDWFGMQTGLIYSINELTEDYTPLSLLGATQSVPTNRIEFGAVNLPLYFRFYLGEKGNSYYTEEDVLYGLIMLEKAIIII</sequence>
<protein>
    <submittedName>
        <fullName evidence="1">Uncharacterized protein</fullName>
    </submittedName>
</protein>
<keyword evidence="2" id="KW-1185">Reference proteome</keyword>
<proteinExistence type="predicted"/>